<organism evidence="2 3">
    <name type="scientific">Liparis tanakae</name>
    <name type="common">Tanaka's snailfish</name>
    <dbReference type="NCBI Taxonomy" id="230148"/>
    <lineage>
        <taxon>Eukaryota</taxon>
        <taxon>Metazoa</taxon>
        <taxon>Chordata</taxon>
        <taxon>Craniata</taxon>
        <taxon>Vertebrata</taxon>
        <taxon>Euteleostomi</taxon>
        <taxon>Actinopterygii</taxon>
        <taxon>Neopterygii</taxon>
        <taxon>Teleostei</taxon>
        <taxon>Neoteleostei</taxon>
        <taxon>Acanthomorphata</taxon>
        <taxon>Eupercaria</taxon>
        <taxon>Perciformes</taxon>
        <taxon>Cottioidei</taxon>
        <taxon>Cottales</taxon>
        <taxon>Liparidae</taxon>
        <taxon>Liparis</taxon>
    </lineage>
</organism>
<reference evidence="2 3" key="1">
    <citation type="submission" date="2019-03" db="EMBL/GenBank/DDBJ databases">
        <title>First draft genome of Liparis tanakae, snailfish: a comprehensive survey of snailfish specific genes.</title>
        <authorList>
            <person name="Kim W."/>
            <person name="Song I."/>
            <person name="Jeong J.-H."/>
            <person name="Kim D."/>
            <person name="Kim S."/>
            <person name="Ryu S."/>
            <person name="Song J.Y."/>
            <person name="Lee S.K."/>
        </authorList>
    </citation>
    <scope>NUCLEOTIDE SEQUENCE [LARGE SCALE GENOMIC DNA]</scope>
    <source>
        <tissue evidence="2">Muscle</tissue>
    </source>
</reference>
<dbReference type="EMBL" id="SRLO01000549">
    <property type="protein sequence ID" value="TNN52386.1"/>
    <property type="molecule type" value="Genomic_DNA"/>
</dbReference>
<dbReference type="AlphaFoldDB" id="A0A4Z2GFZ6"/>
<feature type="region of interest" description="Disordered" evidence="1">
    <location>
        <begin position="148"/>
        <end position="168"/>
    </location>
</feature>
<evidence type="ECO:0000313" key="2">
    <source>
        <dbReference type="EMBL" id="TNN52386.1"/>
    </source>
</evidence>
<dbReference type="Proteomes" id="UP000314294">
    <property type="component" value="Unassembled WGS sequence"/>
</dbReference>
<proteinExistence type="predicted"/>
<name>A0A4Z2GFZ6_9TELE</name>
<feature type="compositionally biased region" description="Basic and acidic residues" evidence="1">
    <location>
        <begin position="155"/>
        <end position="168"/>
    </location>
</feature>
<protein>
    <submittedName>
        <fullName evidence="2">Uncharacterized protein</fullName>
    </submittedName>
</protein>
<keyword evidence="3" id="KW-1185">Reference proteome</keyword>
<sequence>MYLQEEMNQIDTSLKKHENTRLTRKVTMIYLLCLDSATTRRDVAHGRRFRSAGVAQCADVNTKPNQRQTNPHRAACSLASAAQHRPGGAGARLLANGVAVVVHFPGVLVIEAPLGERGGRGRVLLVAIAAEKLFEVLSLVDPRGPGLGEGSHSCLHADKREQTETPYL</sequence>
<gene>
    <name evidence="2" type="ORF">EYF80_037409</name>
</gene>
<accession>A0A4Z2GFZ6</accession>
<evidence type="ECO:0000313" key="3">
    <source>
        <dbReference type="Proteomes" id="UP000314294"/>
    </source>
</evidence>
<comment type="caution">
    <text evidence="2">The sequence shown here is derived from an EMBL/GenBank/DDBJ whole genome shotgun (WGS) entry which is preliminary data.</text>
</comment>
<evidence type="ECO:0000256" key="1">
    <source>
        <dbReference type="SAM" id="MobiDB-lite"/>
    </source>
</evidence>